<dbReference type="Pfam" id="PF03595">
    <property type="entry name" value="SLAC1"/>
    <property type="match status" value="1"/>
</dbReference>
<dbReference type="PANTHER" id="PTHR31162">
    <property type="entry name" value="MALIC ACID TRANSPORT PROTEIN-RELATED"/>
    <property type="match status" value="1"/>
</dbReference>
<keyword evidence="2 5" id="KW-0812">Transmembrane</keyword>
<dbReference type="GeneID" id="92098316"/>
<evidence type="ECO:0000256" key="3">
    <source>
        <dbReference type="ARBA" id="ARBA00022989"/>
    </source>
</evidence>
<proteinExistence type="predicted"/>
<dbReference type="InterPro" id="IPR038665">
    <property type="entry name" value="Voltage-dep_anion_channel_sf"/>
</dbReference>
<keyword evidence="7" id="KW-1185">Reference proteome</keyword>
<dbReference type="EMBL" id="JAQQWL010000015">
    <property type="protein sequence ID" value="KAK8040837.1"/>
    <property type="molecule type" value="Genomic_DNA"/>
</dbReference>
<organism evidence="6 7">
    <name type="scientific">Apiospora phragmitis</name>
    <dbReference type="NCBI Taxonomy" id="2905665"/>
    <lineage>
        <taxon>Eukaryota</taxon>
        <taxon>Fungi</taxon>
        <taxon>Dikarya</taxon>
        <taxon>Ascomycota</taxon>
        <taxon>Pezizomycotina</taxon>
        <taxon>Sordariomycetes</taxon>
        <taxon>Xylariomycetidae</taxon>
        <taxon>Amphisphaeriales</taxon>
        <taxon>Apiosporaceae</taxon>
        <taxon>Apiospora</taxon>
    </lineage>
</organism>
<feature type="transmembrane region" description="Helical" evidence="5">
    <location>
        <begin position="52"/>
        <end position="73"/>
    </location>
</feature>
<dbReference type="Proteomes" id="UP001480595">
    <property type="component" value="Unassembled WGS sequence"/>
</dbReference>
<protein>
    <submittedName>
        <fullName evidence="6">Amidohydrolase</fullName>
    </submittedName>
</protein>
<comment type="caution">
    <text evidence="6">The sequence shown here is derived from an EMBL/GenBank/DDBJ whole genome shotgun (WGS) entry which is preliminary data.</text>
</comment>
<dbReference type="InterPro" id="IPR004695">
    <property type="entry name" value="SLAC1/Mae1/Ssu1/TehA"/>
</dbReference>
<dbReference type="RefSeq" id="XP_066708382.1">
    <property type="nucleotide sequence ID" value="XM_066865253.1"/>
</dbReference>
<evidence type="ECO:0000313" key="7">
    <source>
        <dbReference type="Proteomes" id="UP001480595"/>
    </source>
</evidence>
<feature type="transmembrane region" description="Helical" evidence="5">
    <location>
        <begin position="315"/>
        <end position="334"/>
    </location>
</feature>
<evidence type="ECO:0000256" key="2">
    <source>
        <dbReference type="ARBA" id="ARBA00022692"/>
    </source>
</evidence>
<gene>
    <name evidence="6" type="ORF">PG994_013844</name>
</gene>
<evidence type="ECO:0000256" key="1">
    <source>
        <dbReference type="ARBA" id="ARBA00004141"/>
    </source>
</evidence>
<keyword evidence="3 5" id="KW-1133">Transmembrane helix</keyword>
<feature type="transmembrane region" description="Helical" evidence="5">
    <location>
        <begin position="93"/>
        <end position="113"/>
    </location>
</feature>
<evidence type="ECO:0000313" key="6">
    <source>
        <dbReference type="EMBL" id="KAK8040837.1"/>
    </source>
</evidence>
<reference evidence="6 7" key="1">
    <citation type="submission" date="2023-01" db="EMBL/GenBank/DDBJ databases">
        <title>Analysis of 21 Apiospora genomes using comparative genomics revels a genus with tremendous synthesis potential of carbohydrate active enzymes and secondary metabolites.</title>
        <authorList>
            <person name="Sorensen T."/>
        </authorList>
    </citation>
    <scope>NUCLEOTIDE SEQUENCE [LARGE SCALE GENOMIC DNA]</scope>
    <source>
        <strain evidence="6 7">CBS 135458</strain>
    </source>
</reference>
<feature type="transmembrane region" description="Helical" evidence="5">
    <location>
        <begin position="272"/>
        <end position="294"/>
    </location>
</feature>
<dbReference type="Gene3D" id="1.50.10.150">
    <property type="entry name" value="Voltage-dependent anion channel"/>
    <property type="match status" value="1"/>
</dbReference>
<accession>A0ABR1T311</accession>
<feature type="transmembrane region" description="Helical" evidence="5">
    <location>
        <begin position="231"/>
        <end position="252"/>
    </location>
</feature>
<keyword evidence="4 5" id="KW-0472">Membrane</keyword>
<dbReference type="InterPro" id="IPR030185">
    <property type="entry name" value="Mae1"/>
</dbReference>
<dbReference type="CDD" id="cd09317">
    <property type="entry name" value="TDT_Mae1_like"/>
    <property type="match status" value="1"/>
</dbReference>
<name>A0ABR1T311_9PEZI</name>
<feature type="transmembrane region" description="Helical" evidence="5">
    <location>
        <begin position="161"/>
        <end position="180"/>
    </location>
</feature>
<dbReference type="PANTHER" id="PTHR31162:SF0">
    <property type="entry name" value="MALIC ACID TRANSPORT PROTEIN"/>
    <property type="match status" value="1"/>
</dbReference>
<evidence type="ECO:0000256" key="4">
    <source>
        <dbReference type="ARBA" id="ARBA00023136"/>
    </source>
</evidence>
<comment type="subcellular location">
    <subcellularLocation>
        <location evidence="1">Membrane</location>
        <topology evidence="1">Multi-pass membrane protein</topology>
    </subcellularLocation>
</comment>
<feature type="transmembrane region" description="Helical" evidence="5">
    <location>
        <begin position="119"/>
        <end position="149"/>
    </location>
</feature>
<feature type="transmembrane region" description="Helical" evidence="5">
    <location>
        <begin position="200"/>
        <end position="219"/>
    </location>
</feature>
<evidence type="ECO:0000256" key="5">
    <source>
        <dbReference type="SAM" id="Phobius"/>
    </source>
</evidence>
<feature type="transmembrane region" description="Helical" evidence="5">
    <location>
        <begin position="346"/>
        <end position="366"/>
    </location>
</feature>
<sequence length="386" mass="42407">MVEAGWTNHGASVSGKRIAHFTWANFTCTQSTGGIAILLSETPHQFHGLQTLGVVVFILKLVLFVLFCSTMLARFVLHPPMFPRSLTKPPEPFFFGSFLLSVAVSIISIQRFGQPHTGYWLVVVIRILFWMYAAISLLLGSTLLVLLMANASVDPLQLSPAVFLTVFNIMLTGNVASAIAQSQPPDQRLPIIVAGISYQGLGWTASLAYMPLYIGSLFANGLPPRAQRPVLFMPVGSAGFTIVSLIGCARYIPAGVGYFAQHPSAPEVLQIVVDWASIFLWLFGFWLFAIGLLANLPLLVPYENGHFKPKTSFSLAWWGIIFPNVGFTMGTEYIGQQLQLNATQWVATIMTVLLFAFSVATLVFHIKPVATRQIMWPGKDEDVTLL</sequence>